<dbReference type="AlphaFoldDB" id="A0A1F2PHQ2"/>
<dbReference type="EMBL" id="CP087994">
    <property type="protein sequence ID" value="UYO64109.1"/>
    <property type="molecule type" value="Genomic_DNA"/>
</dbReference>
<evidence type="ECO:0000256" key="2">
    <source>
        <dbReference type="RuleBase" id="RU362080"/>
    </source>
</evidence>
<dbReference type="InterPro" id="IPR006442">
    <property type="entry name" value="Antitoxin_Phd/YefM"/>
</dbReference>
<dbReference type="InterPro" id="IPR036165">
    <property type="entry name" value="YefM-like_sf"/>
</dbReference>
<keyword evidence="6" id="KW-1185">Reference proteome</keyword>
<dbReference type="SUPFAM" id="SSF143120">
    <property type="entry name" value="YefM-like"/>
    <property type="match status" value="1"/>
</dbReference>
<reference evidence="3 5" key="1">
    <citation type="submission" date="2015-09" db="EMBL/GenBank/DDBJ databases">
        <title>Genome sequence of Acetobacterium wieringae DSM 1911.</title>
        <authorList>
            <person name="Poehlein A."/>
            <person name="Bengelsdorf F.R."/>
            <person name="Schiel-Bengelsdorf B."/>
            <person name="Duerre P."/>
            <person name="Daniel R."/>
        </authorList>
    </citation>
    <scope>NUCLEOTIDE SEQUENCE [LARGE SCALE GENOMIC DNA]</scope>
    <source>
        <strain evidence="3 5">DSM 1911</strain>
    </source>
</reference>
<evidence type="ECO:0000313" key="3">
    <source>
        <dbReference type="EMBL" id="OFV70575.1"/>
    </source>
</evidence>
<proteinExistence type="inferred from homology"/>
<dbReference type="PANTHER" id="PTHR33713:SF11">
    <property type="entry name" value="PREVENT-HOST-DEATH FAMILY PROTEIN"/>
    <property type="match status" value="1"/>
</dbReference>
<accession>A0A1F2PHQ2</accession>
<dbReference type="STRING" id="52694.ACWI_20540"/>
<dbReference type="Pfam" id="PF02604">
    <property type="entry name" value="PhdYeFM_antitox"/>
    <property type="match status" value="1"/>
</dbReference>
<name>A0A1F2PHQ2_9FIRM</name>
<dbReference type="NCBIfam" id="TIGR01552">
    <property type="entry name" value="phd_fam"/>
    <property type="match status" value="1"/>
</dbReference>
<comment type="similarity">
    <text evidence="1 2">Belongs to the phD/YefM antitoxin family.</text>
</comment>
<dbReference type="Gene3D" id="3.40.1620.10">
    <property type="entry name" value="YefM-like domain"/>
    <property type="match status" value="1"/>
</dbReference>
<sequence>MNINLKEDIRPISYIKTHAADMLKYINDNKNPIIVTQNGEARGVLLDVESYQNMINALSLMKLIQISENSIGEGELHQNKDVFAELRKNIEAI</sequence>
<dbReference type="Proteomes" id="UP001163550">
    <property type="component" value="Chromosome"/>
</dbReference>
<dbReference type="RefSeq" id="WP_228880672.1">
    <property type="nucleotide sequence ID" value="NZ_CABIIK010000024.1"/>
</dbReference>
<dbReference type="InterPro" id="IPR051405">
    <property type="entry name" value="phD/YefM_antitoxin"/>
</dbReference>
<protein>
    <recommendedName>
        <fullName evidence="2">Antitoxin</fullName>
    </recommendedName>
</protein>
<evidence type="ECO:0000256" key="1">
    <source>
        <dbReference type="ARBA" id="ARBA00009981"/>
    </source>
</evidence>
<dbReference type="EMBL" id="LKEU01000030">
    <property type="protein sequence ID" value="OFV70575.1"/>
    <property type="molecule type" value="Genomic_DNA"/>
</dbReference>
<evidence type="ECO:0000313" key="5">
    <source>
        <dbReference type="Proteomes" id="UP000176244"/>
    </source>
</evidence>
<evidence type="ECO:0000313" key="4">
    <source>
        <dbReference type="EMBL" id="UYO64109.1"/>
    </source>
</evidence>
<organism evidence="3 5">
    <name type="scientific">Acetobacterium wieringae</name>
    <dbReference type="NCBI Taxonomy" id="52694"/>
    <lineage>
        <taxon>Bacteria</taxon>
        <taxon>Bacillati</taxon>
        <taxon>Bacillota</taxon>
        <taxon>Clostridia</taxon>
        <taxon>Eubacteriales</taxon>
        <taxon>Eubacteriaceae</taxon>
        <taxon>Acetobacterium</taxon>
    </lineage>
</organism>
<reference evidence="4" key="2">
    <citation type="submission" date="2021-11" db="EMBL/GenBank/DDBJ databases">
        <title>Isoprene-degrading acetogen.</title>
        <authorList>
            <person name="Yang Y."/>
            <person name="Jin H."/>
            <person name="Yan J."/>
        </authorList>
    </citation>
    <scope>NUCLEOTIDE SEQUENCE</scope>
    <source>
        <strain evidence="4">Berkeley</strain>
    </source>
</reference>
<comment type="function">
    <text evidence="2">Antitoxin component of a type II toxin-antitoxin (TA) system.</text>
</comment>
<evidence type="ECO:0000313" key="6">
    <source>
        <dbReference type="Proteomes" id="UP001163550"/>
    </source>
</evidence>
<dbReference type="PANTHER" id="PTHR33713">
    <property type="entry name" value="ANTITOXIN YAFN-RELATED"/>
    <property type="match status" value="1"/>
</dbReference>
<dbReference type="Proteomes" id="UP000176244">
    <property type="component" value="Unassembled WGS sequence"/>
</dbReference>
<gene>
    <name evidence="3" type="ORF">ACWI_20540</name>
    <name evidence="4" type="ORF">LNN31_06765</name>
</gene>